<dbReference type="AlphaFoldDB" id="A0AAJ5WQ30"/>
<reference evidence="3" key="1">
    <citation type="submission" date="2023-03" db="EMBL/GenBank/DDBJ databases">
        <title>Andean soil-derived lignocellulolytic bacterial consortium as a source of novel taxa and putative plastic-active enzymes.</title>
        <authorList>
            <person name="Diaz-Garcia L."/>
            <person name="Chuvochina M."/>
            <person name="Feuerriegel G."/>
            <person name="Bunk B."/>
            <person name="Sproer C."/>
            <person name="Streit W.R."/>
            <person name="Rodriguez L.M."/>
            <person name="Overmann J."/>
            <person name="Jimenez D.J."/>
        </authorList>
    </citation>
    <scope>NUCLEOTIDE SEQUENCE</scope>
    <source>
        <strain evidence="3">MAG 7</strain>
    </source>
</reference>
<feature type="region of interest" description="Disordered" evidence="1">
    <location>
        <begin position="220"/>
        <end position="321"/>
    </location>
</feature>
<accession>A0AAJ5WQ30</accession>
<dbReference type="Proteomes" id="UP001220610">
    <property type="component" value="Chromosome"/>
</dbReference>
<organism evidence="3 4">
    <name type="scientific">Candidatus Pseudobacter hemicellulosilyticus</name>
    <dbReference type="NCBI Taxonomy" id="3121375"/>
    <lineage>
        <taxon>Bacteria</taxon>
        <taxon>Pseudomonadati</taxon>
        <taxon>Bacteroidota</taxon>
        <taxon>Chitinophagia</taxon>
        <taxon>Chitinophagales</taxon>
        <taxon>Chitinophagaceae</taxon>
        <taxon>Pseudobacter</taxon>
    </lineage>
</organism>
<keyword evidence="2" id="KW-0732">Signal</keyword>
<feature type="chain" id="PRO_5042486177" evidence="2">
    <location>
        <begin position="20"/>
        <end position="459"/>
    </location>
</feature>
<evidence type="ECO:0000313" key="3">
    <source>
        <dbReference type="EMBL" id="WEK33974.1"/>
    </source>
</evidence>
<feature type="compositionally biased region" description="Low complexity" evidence="1">
    <location>
        <begin position="292"/>
        <end position="315"/>
    </location>
</feature>
<dbReference type="EMBL" id="CP119311">
    <property type="protein sequence ID" value="WEK33974.1"/>
    <property type="molecule type" value="Genomic_DNA"/>
</dbReference>
<name>A0AAJ5WQ30_9BACT</name>
<feature type="compositionally biased region" description="Basic and acidic residues" evidence="1">
    <location>
        <begin position="220"/>
        <end position="233"/>
    </location>
</feature>
<feature type="signal peptide" evidence="2">
    <location>
        <begin position="1"/>
        <end position="19"/>
    </location>
</feature>
<sequence length="459" mass="50183">MLRKIILWACILISQSSSAQSVSGAWYGRADVVAQGTHNNYLTELVLRQKGNTVEGIFSYYFKDSYQSFYVRGKYNKDTREVTIRNLPMLLYASTNRNGIECPMNFMGILMVNKVSSSITGSFFSDPKYKYTCPELRVTFSMDAAQGNGSEILRDAVVGKKIWHPQEEDIVVTVSKEGIKKDSAGAVQPEPMIDTAVAIVGQPAPDSVLVKAEAPKKDSLIAKTEPAFKKPPTEPETVSNPTPAPPKTEPVKDTVRIVPITEPATNKPKEVIAKATTEKPEKEVAEVISRKPASSSRPSTTSPTAATERTSTPAEKAPAKIARSEKDLLDAFNKRSKVYAKDLEFTGDSIRISFYDNGDVDGDTISVLLDNVPILVSQGITDRGTHIYIALDSLKSVSEISMFAENLGKYPPNTALMVVTDGVNRYEVFLSSSLEKSATVRIKRKKGGDGGLKKIKNSN</sequence>
<protein>
    <submittedName>
        <fullName evidence="3">Uncharacterized protein</fullName>
    </submittedName>
</protein>
<evidence type="ECO:0000256" key="1">
    <source>
        <dbReference type="SAM" id="MobiDB-lite"/>
    </source>
</evidence>
<gene>
    <name evidence="3" type="ORF">P0Y53_15915</name>
</gene>
<proteinExistence type="predicted"/>
<feature type="compositionally biased region" description="Basic and acidic residues" evidence="1">
    <location>
        <begin position="267"/>
        <end position="289"/>
    </location>
</feature>
<evidence type="ECO:0000256" key="2">
    <source>
        <dbReference type="SAM" id="SignalP"/>
    </source>
</evidence>
<evidence type="ECO:0000313" key="4">
    <source>
        <dbReference type="Proteomes" id="UP001220610"/>
    </source>
</evidence>